<evidence type="ECO:0000313" key="2">
    <source>
        <dbReference type="Proteomes" id="UP000356253"/>
    </source>
</evidence>
<comment type="caution">
    <text evidence="1">The sequence shown here is derived from an EMBL/GenBank/DDBJ whole genome shotgun (WGS) entry which is preliminary data.</text>
</comment>
<protein>
    <submittedName>
        <fullName evidence="1">Uncharacterized protein</fullName>
    </submittedName>
</protein>
<reference evidence="1" key="1">
    <citation type="submission" date="2019-09" db="EMBL/GenBank/DDBJ databases">
        <authorList>
            <person name="Rodrigo-Torres L."/>
            <person name="Arahal R. D."/>
            <person name="Lucena T."/>
        </authorList>
    </citation>
    <scope>NUCLEOTIDE SEQUENCE</scope>
    <source>
        <strain evidence="1">ISS653</strain>
    </source>
</reference>
<dbReference type="Proteomes" id="UP000356253">
    <property type="component" value="Unassembled WGS sequence"/>
</dbReference>
<name>A0AC61Y4K5_9FLAO</name>
<organism evidence="1 2">
    <name type="scientific">Mesonia oceanica</name>
    <dbReference type="NCBI Taxonomy" id="2687242"/>
    <lineage>
        <taxon>Bacteria</taxon>
        <taxon>Pseudomonadati</taxon>
        <taxon>Bacteroidota</taxon>
        <taxon>Flavobacteriia</taxon>
        <taxon>Flavobacteriales</taxon>
        <taxon>Flavobacteriaceae</taxon>
        <taxon>Mesonia</taxon>
    </lineage>
</organism>
<accession>A0AC61Y4K5</accession>
<proteinExistence type="predicted"/>
<evidence type="ECO:0000313" key="1">
    <source>
        <dbReference type="EMBL" id="VVU98977.1"/>
    </source>
</evidence>
<gene>
    <name evidence="1" type="ORF">FVB9532_00226</name>
</gene>
<dbReference type="EMBL" id="CABVMM010000001">
    <property type="protein sequence ID" value="VVU98977.1"/>
    <property type="molecule type" value="Genomic_DNA"/>
</dbReference>
<sequence>MKIQYIFLLILLTFSSVNGQDYSNNWEDFFSYYNIRALHTEGNTVFAAAENAVFTYKKSTGEVKKITSVQGIAGDKISAIHYSSNYNVLAIGYQTGLINIYQFSSGNALQVIDITEKETVSPDKRRINDFYEYQGRLLVSTNYGISEYNLANLEFGDTYFIGNAGEQLQVNEITVRNNTIFAATQGGSVKYAGIDNPNLIDFNQWQQTNQTPSSIKNIFNFNNAVYAIGSNNNLYKVSGNNSAQIENFNINIRDASVSNNQLVITFSTGIRVYNENLNLTFNLNNIQDFQPDFSSAVLLEDQLFVGDNKEGLVGFFINATTEPRYLSPIGPLRNNVFHMEAIPNELWVVYGDYDLFYNPYPLDSYGISHLENGEWINIPFEEVNAESLVNIAINPNNINQVFISSYIDGLLQIQDNEVVNLYNQDNSPIEELIDGGAPLSNDTRVNGISFDRNGILWGNVSRVQHALFNFSPANSTFNIFDISEAIPEPEYYSENLGYSDIVIDNSGNVYFGSYEYGVIGYQPSSNTFAKVVGGENQGNLSDDYITTLALDNNNQLWIGTLRGLRVLYSPSSMFTNPNTQAQEIIILDDDGVAQELLAGASIADIEVDGNNNKWIATESGAFYLSSNGQETIYNFTTKNSPLPTNTVTDIEVDGSSGRVYFGTPQGIVAFNGTATSSQETLENVRAFPNPVRPNYSGMVTIDGLMENANVKITDIEGNLVYEEVSQGGSIQWDTRAFGKHKVASGVYMVLITSADQLETQVTKIMVIR</sequence>
<keyword evidence="2" id="KW-1185">Reference proteome</keyword>